<comment type="caution">
    <text evidence="1">The sequence shown here is derived from an EMBL/GenBank/DDBJ whole genome shotgun (WGS) entry which is preliminary data.</text>
</comment>
<feature type="non-terminal residue" evidence="1">
    <location>
        <position position="1"/>
    </location>
</feature>
<proteinExistence type="predicted"/>
<organism evidence="1 2">
    <name type="scientific">Colocasia esculenta</name>
    <name type="common">Wild taro</name>
    <name type="synonym">Arum esculentum</name>
    <dbReference type="NCBI Taxonomy" id="4460"/>
    <lineage>
        <taxon>Eukaryota</taxon>
        <taxon>Viridiplantae</taxon>
        <taxon>Streptophyta</taxon>
        <taxon>Embryophyta</taxon>
        <taxon>Tracheophyta</taxon>
        <taxon>Spermatophyta</taxon>
        <taxon>Magnoliopsida</taxon>
        <taxon>Liliopsida</taxon>
        <taxon>Araceae</taxon>
        <taxon>Aroideae</taxon>
        <taxon>Colocasieae</taxon>
        <taxon>Colocasia</taxon>
    </lineage>
</organism>
<reference evidence="1" key="1">
    <citation type="submission" date="2017-07" db="EMBL/GenBank/DDBJ databases">
        <title>Taro Niue Genome Assembly and Annotation.</title>
        <authorList>
            <person name="Atibalentja N."/>
            <person name="Keating K."/>
            <person name="Fields C.J."/>
        </authorList>
    </citation>
    <scope>NUCLEOTIDE SEQUENCE</scope>
    <source>
        <strain evidence="1">Niue_2</strain>
        <tissue evidence="1">Leaf</tissue>
    </source>
</reference>
<protein>
    <submittedName>
        <fullName evidence="1">Uncharacterized protein</fullName>
    </submittedName>
</protein>
<name>A0A843VJW3_COLES</name>
<dbReference type="EMBL" id="NMUH01001894">
    <property type="protein sequence ID" value="MQL96255.1"/>
    <property type="molecule type" value="Genomic_DNA"/>
</dbReference>
<evidence type="ECO:0000313" key="1">
    <source>
        <dbReference type="EMBL" id="MQL96255.1"/>
    </source>
</evidence>
<keyword evidence="2" id="KW-1185">Reference proteome</keyword>
<gene>
    <name evidence="1" type="ORF">Taro_028932</name>
</gene>
<dbReference type="Proteomes" id="UP000652761">
    <property type="component" value="Unassembled WGS sequence"/>
</dbReference>
<dbReference type="AlphaFoldDB" id="A0A843VJW3"/>
<sequence length="85" mass="9096">LDDGEVQGFGCAAARSWEGRLPSSQHRNKGGSSSCSGYVPGSQFGAENPLSTFFSASTLRCNWFCAMAYLVHAIRFQFVGVSPTV</sequence>
<accession>A0A843VJW3</accession>
<evidence type="ECO:0000313" key="2">
    <source>
        <dbReference type="Proteomes" id="UP000652761"/>
    </source>
</evidence>